<name>A0A251ZWE5_9PROT</name>
<dbReference type="Gene3D" id="2.130.10.10">
    <property type="entry name" value="YVTN repeat-like/Quinoprotein amine dehydrogenase"/>
    <property type="match status" value="1"/>
</dbReference>
<protein>
    <submittedName>
        <fullName evidence="2">Dehydrogenase</fullName>
    </submittedName>
</protein>
<dbReference type="RefSeq" id="WP_008853601.1">
    <property type="nucleotide sequence ID" value="NZ_JOPB01000003.1"/>
</dbReference>
<dbReference type="EMBL" id="JOPB01000003">
    <property type="protein sequence ID" value="OUI78973.1"/>
    <property type="molecule type" value="Genomic_DNA"/>
</dbReference>
<dbReference type="InterPro" id="IPR011047">
    <property type="entry name" value="Quinoprotein_ADH-like_sf"/>
</dbReference>
<evidence type="ECO:0000313" key="2">
    <source>
        <dbReference type="EMBL" id="OUI78973.1"/>
    </source>
</evidence>
<feature type="domain" description="Pyrrolo-quinoline quinone repeat" evidence="1">
    <location>
        <begin position="142"/>
        <end position="376"/>
    </location>
</feature>
<dbReference type="SMART" id="SM00564">
    <property type="entry name" value="PQQ"/>
    <property type="match status" value="5"/>
</dbReference>
<dbReference type="PROSITE" id="PS51257">
    <property type="entry name" value="PROKAR_LIPOPROTEIN"/>
    <property type="match status" value="1"/>
</dbReference>
<sequence length="459" mass="49068">MIKSFSLAHKGFSRRSVLVATGSSIALTACGHSSKKPVLVGQRLDVFSSGAGLMVDKDDHTPITIPAPVIDQKWMQEGRIPSHASIHSAIGGVRKVWDCSIGAGNSEPSPLAFIALGSKGRGIINTTPVVDDNRFYTVDAVGKVTAFDWKSRKVLWRLNPKKKNSKSSNLGGGIGLTDDALYIVDGVAETLRVDRDTGKVVWRVNVGTPGRSAPTIVENRVYFGTIDGSLFCLDTKTGNQLWSYQTGSVQTKLFGQPAPAYFDGIIIAGFGTGDLVALRAETGEQIWTDTLGRGGRDSDIDFSAISALPVIVDGTVYAISVGGVLVAIDVRSGRRLWEREAAGQNAMVVIGDWLFALSLDEQLACLDRVTGRVRWVTQLRRFKNAEKSKDPIAWYGPVLGGGQLICISDFGDNGIVTIDPATGKVTKIVKTDITPALAPVIVNENLLVVGQDGKLTAFG</sequence>
<dbReference type="InterPro" id="IPR002372">
    <property type="entry name" value="PQQ_rpt_dom"/>
</dbReference>
<proteinExistence type="predicted"/>
<evidence type="ECO:0000259" key="1">
    <source>
        <dbReference type="Pfam" id="PF13360"/>
    </source>
</evidence>
<dbReference type="PANTHER" id="PTHR34512">
    <property type="entry name" value="CELL SURFACE PROTEIN"/>
    <property type="match status" value="1"/>
</dbReference>
<accession>A0A251ZWE5</accession>
<dbReference type="InterPro" id="IPR018391">
    <property type="entry name" value="PQQ_b-propeller_rpt"/>
</dbReference>
<dbReference type="SUPFAM" id="SSF50998">
    <property type="entry name" value="Quinoprotein alcohol dehydrogenase-like"/>
    <property type="match status" value="1"/>
</dbReference>
<organism evidence="2 3">
    <name type="scientific">Commensalibacter intestini</name>
    <dbReference type="NCBI Taxonomy" id="479936"/>
    <lineage>
        <taxon>Bacteria</taxon>
        <taxon>Pseudomonadati</taxon>
        <taxon>Pseudomonadota</taxon>
        <taxon>Alphaproteobacteria</taxon>
        <taxon>Acetobacterales</taxon>
        <taxon>Acetobacteraceae</taxon>
    </lineage>
</organism>
<dbReference type="AlphaFoldDB" id="A0A251ZWE5"/>
<gene>
    <name evidence="2" type="ORF">HK18_06210</name>
</gene>
<dbReference type="InterPro" id="IPR015943">
    <property type="entry name" value="WD40/YVTN_repeat-like_dom_sf"/>
</dbReference>
<evidence type="ECO:0000313" key="3">
    <source>
        <dbReference type="Proteomes" id="UP000194946"/>
    </source>
</evidence>
<dbReference type="Pfam" id="PF13360">
    <property type="entry name" value="PQQ_2"/>
    <property type="match status" value="1"/>
</dbReference>
<dbReference type="Proteomes" id="UP000194946">
    <property type="component" value="Unassembled WGS sequence"/>
</dbReference>
<keyword evidence="3" id="KW-1185">Reference proteome</keyword>
<reference evidence="3" key="1">
    <citation type="submission" date="2014-06" db="EMBL/GenBank/DDBJ databases">
        <authorList>
            <person name="Winans N.J."/>
            <person name="Newell P.D."/>
            <person name="Douglas A.E."/>
        </authorList>
    </citation>
    <scope>NUCLEOTIDE SEQUENCE [LARGE SCALE GENOMIC DNA]</scope>
    <source>
        <strain evidence="3">DmL_052</strain>
    </source>
</reference>
<dbReference type="PANTHER" id="PTHR34512:SF30">
    <property type="entry name" value="OUTER MEMBRANE PROTEIN ASSEMBLY FACTOR BAMB"/>
    <property type="match status" value="1"/>
</dbReference>
<comment type="caution">
    <text evidence="2">The sequence shown here is derived from an EMBL/GenBank/DDBJ whole genome shotgun (WGS) entry which is preliminary data.</text>
</comment>